<dbReference type="PATRIC" id="fig|316.97.peg.1896"/>
<dbReference type="AlphaFoldDB" id="A0A023WSB2"/>
<evidence type="ECO:0000256" key="1">
    <source>
        <dbReference type="ARBA" id="ARBA00004370"/>
    </source>
</evidence>
<keyword evidence="2" id="KW-0812">Transmembrane</keyword>
<evidence type="ECO:0000313" key="6">
    <source>
        <dbReference type="Proteomes" id="UP000025238"/>
    </source>
</evidence>
<comment type="subcellular location">
    <subcellularLocation>
        <location evidence="1">Membrane</location>
    </subcellularLocation>
</comment>
<keyword evidence="4" id="KW-0472">Membrane</keyword>
<evidence type="ECO:0000256" key="2">
    <source>
        <dbReference type="ARBA" id="ARBA00022692"/>
    </source>
</evidence>
<dbReference type="PIRSF" id="PIRSF017854">
    <property type="entry name" value="T4SS_TrbD"/>
    <property type="match status" value="1"/>
</dbReference>
<dbReference type="KEGG" id="pstu:UIB01_09475"/>
<keyword evidence="3" id="KW-1133">Transmembrane helix</keyword>
<dbReference type="EMBL" id="CP007509">
    <property type="protein sequence ID" value="AHY42704.1"/>
    <property type="molecule type" value="Genomic_DNA"/>
</dbReference>
<organism evidence="5 6">
    <name type="scientific">Stutzerimonas stutzeri</name>
    <name type="common">Pseudomonas stutzeri</name>
    <dbReference type="NCBI Taxonomy" id="316"/>
    <lineage>
        <taxon>Bacteria</taxon>
        <taxon>Pseudomonadati</taxon>
        <taxon>Pseudomonadota</taxon>
        <taxon>Gammaproteobacteria</taxon>
        <taxon>Pseudomonadales</taxon>
        <taxon>Pseudomonadaceae</taxon>
        <taxon>Stutzerimonas</taxon>
    </lineage>
</organism>
<evidence type="ECO:0000313" key="5">
    <source>
        <dbReference type="EMBL" id="AHY42704.1"/>
    </source>
</evidence>
<dbReference type="GO" id="GO:0016020">
    <property type="term" value="C:membrane"/>
    <property type="evidence" value="ECO:0007669"/>
    <property type="project" value="UniProtKB-SubCell"/>
</dbReference>
<dbReference type="Proteomes" id="UP000025238">
    <property type="component" value="Chromosome"/>
</dbReference>
<reference evidence="5 6" key="1">
    <citation type="submission" date="2014-03" db="EMBL/GenBank/DDBJ databases">
        <title>Complete genome sequence of Pseudomonas stutzeri 19SMN4.</title>
        <authorList>
            <person name="Brunet-Galmes I."/>
            <person name="Nogales B."/>
            <person name="Busquets A."/>
            <person name="Pena A."/>
            <person name="Gomila M."/>
            <person name="Garcia-Valdes E."/>
            <person name="Lalucat J."/>
            <person name="Bennasar A."/>
            <person name="Bosch R."/>
        </authorList>
    </citation>
    <scope>NUCLEOTIDE SEQUENCE [LARGE SCALE GENOMIC DNA]</scope>
    <source>
        <strain evidence="5 6">19SMN4</strain>
    </source>
</reference>
<gene>
    <name evidence="5" type="ORF">UIB01_09475</name>
</gene>
<sequence>MSEAGPHLPGFELPLHRSLCEPILLGGVPRSVAILNGTMAAVVGLGLQLWPAGLALWLTGHMLAVWGTRLDPQFLPVFARHLRFPPLLDV</sequence>
<dbReference type="InterPro" id="IPR016704">
    <property type="entry name" value="Conjugal_tfr_TrbD"/>
</dbReference>
<proteinExistence type="predicted"/>
<protein>
    <submittedName>
        <fullName evidence="5">Conjugal transfer protein TrbD</fullName>
    </submittedName>
</protein>
<evidence type="ECO:0000256" key="3">
    <source>
        <dbReference type="ARBA" id="ARBA00022989"/>
    </source>
</evidence>
<name>A0A023WSB2_STUST</name>
<evidence type="ECO:0000256" key="4">
    <source>
        <dbReference type="ARBA" id="ARBA00023136"/>
    </source>
</evidence>
<dbReference type="InterPro" id="IPR007792">
    <property type="entry name" value="T4SS_VirB3/TrbD/AvhB"/>
</dbReference>
<accession>A0A023WSB2</accession>
<dbReference type="Pfam" id="PF05101">
    <property type="entry name" value="VirB3"/>
    <property type="match status" value="1"/>
</dbReference>